<reference evidence="2 3" key="1">
    <citation type="submission" date="2019-05" db="EMBL/GenBank/DDBJ databases">
        <title>Another draft genome of Portunus trituberculatus and its Hox gene families provides insights of decapod evolution.</title>
        <authorList>
            <person name="Jeong J.-H."/>
            <person name="Song I."/>
            <person name="Kim S."/>
            <person name="Choi T."/>
            <person name="Kim D."/>
            <person name="Ryu S."/>
            <person name="Kim W."/>
        </authorList>
    </citation>
    <scope>NUCLEOTIDE SEQUENCE [LARGE SCALE GENOMIC DNA]</scope>
    <source>
        <tissue evidence="2">Muscle</tissue>
    </source>
</reference>
<name>A0A5B7EQT6_PORTR</name>
<evidence type="ECO:0000313" key="3">
    <source>
        <dbReference type="Proteomes" id="UP000324222"/>
    </source>
</evidence>
<accession>A0A5B7EQT6</accession>
<dbReference type="Proteomes" id="UP000324222">
    <property type="component" value="Unassembled WGS sequence"/>
</dbReference>
<feature type="region of interest" description="Disordered" evidence="1">
    <location>
        <begin position="86"/>
        <end position="151"/>
    </location>
</feature>
<evidence type="ECO:0000256" key="1">
    <source>
        <dbReference type="SAM" id="MobiDB-lite"/>
    </source>
</evidence>
<proteinExistence type="predicted"/>
<dbReference type="EMBL" id="VSRR010003537">
    <property type="protein sequence ID" value="MPC36512.1"/>
    <property type="molecule type" value="Genomic_DNA"/>
</dbReference>
<dbReference type="AlphaFoldDB" id="A0A5B7EQT6"/>
<keyword evidence="3" id="KW-1185">Reference proteome</keyword>
<protein>
    <submittedName>
        <fullName evidence="2">Uncharacterized protein</fullName>
    </submittedName>
</protein>
<comment type="caution">
    <text evidence="2">The sequence shown here is derived from an EMBL/GenBank/DDBJ whole genome shotgun (WGS) entry which is preliminary data.</text>
</comment>
<feature type="region of interest" description="Disordered" evidence="1">
    <location>
        <begin position="53"/>
        <end position="73"/>
    </location>
</feature>
<organism evidence="2 3">
    <name type="scientific">Portunus trituberculatus</name>
    <name type="common">Swimming crab</name>
    <name type="synonym">Neptunus trituberculatus</name>
    <dbReference type="NCBI Taxonomy" id="210409"/>
    <lineage>
        <taxon>Eukaryota</taxon>
        <taxon>Metazoa</taxon>
        <taxon>Ecdysozoa</taxon>
        <taxon>Arthropoda</taxon>
        <taxon>Crustacea</taxon>
        <taxon>Multicrustacea</taxon>
        <taxon>Malacostraca</taxon>
        <taxon>Eumalacostraca</taxon>
        <taxon>Eucarida</taxon>
        <taxon>Decapoda</taxon>
        <taxon>Pleocyemata</taxon>
        <taxon>Brachyura</taxon>
        <taxon>Eubrachyura</taxon>
        <taxon>Portunoidea</taxon>
        <taxon>Portunidae</taxon>
        <taxon>Portuninae</taxon>
        <taxon>Portunus</taxon>
    </lineage>
</organism>
<evidence type="ECO:0000313" key="2">
    <source>
        <dbReference type="EMBL" id="MPC36512.1"/>
    </source>
</evidence>
<sequence>MSCQRAATEAGVKVDLREEKIKIVREGLKSQAKENEERGEENIRQWKGAVALGAGVPPPEWSTGRGPSPTTNMKAASDLRQMLRSDATKKTAPPPPPVAKEVKRVETNDDDVGPFNFRQMLRKTNYAPTDTIRKRQLKRDGHNGYGAEYQM</sequence>
<dbReference type="OrthoDB" id="2914378at2759"/>
<gene>
    <name evidence="2" type="ORF">E2C01_029972</name>
</gene>